<dbReference type="RefSeq" id="XP_067514017.1">
    <property type="nucleotide sequence ID" value="XM_067657916.1"/>
</dbReference>
<reference evidence="1 2" key="1">
    <citation type="journal article" date="2009" name="PLoS Genet.">
        <title>Genomic analysis of the basal lineage fungus Rhizopus oryzae reveals a whole-genome duplication.</title>
        <authorList>
            <person name="Ma L.-J."/>
            <person name="Ibrahim A.S."/>
            <person name="Skory C."/>
            <person name="Grabherr M.G."/>
            <person name="Burger G."/>
            <person name="Butler M."/>
            <person name="Elias M."/>
            <person name="Idnurm A."/>
            <person name="Lang B.F."/>
            <person name="Sone T."/>
            <person name="Abe A."/>
            <person name="Calvo S.E."/>
            <person name="Corrochano L.M."/>
            <person name="Engels R."/>
            <person name="Fu J."/>
            <person name="Hansberg W."/>
            <person name="Kim J.-M."/>
            <person name="Kodira C.D."/>
            <person name="Koehrsen M.J."/>
            <person name="Liu B."/>
            <person name="Miranda-Saavedra D."/>
            <person name="O'Leary S."/>
            <person name="Ortiz-Castellanos L."/>
            <person name="Poulter R."/>
            <person name="Rodriguez-Romero J."/>
            <person name="Ruiz-Herrera J."/>
            <person name="Shen Y.-Q."/>
            <person name="Zeng Q."/>
            <person name="Galagan J."/>
            <person name="Birren B.W."/>
            <person name="Cuomo C.A."/>
            <person name="Wickes B.L."/>
        </authorList>
    </citation>
    <scope>NUCLEOTIDE SEQUENCE [LARGE SCALE GENOMIC DNA]</scope>
    <source>
        <strain evidence="2">RA 99-880 / ATCC MYA-4621 / FGSC 9543 / NRRL 43880</strain>
    </source>
</reference>
<keyword evidence="2" id="KW-1185">Reference proteome</keyword>
<organism evidence="1 2">
    <name type="scientific">Rhizopus delemar (strain RA 99-880 / ATCC MYA-4621 / FGSC 9543 / NRRL 43880)</name>
    <name type="common">Mucormycosis agent</name>
    <name type="synonym">Rhizopus arrhizus var. delemar</name>
    <dbReference type="NCBI Taxonomy" id="246409"/>
    <lineage>
        <taxon>Eukaryota</taxon>
        <taxon>Fungi</taxon>
        <taxon>Fungi incertae sedis</taxon>
        <taxon>Mucoromycota</taxon>
        <taxon>Mucoromycotina</taxon>
        <taxon>Mucoromycetes</taxon>
        <taxon>Mucorales</taxon>
        <taxon>Mucorineae</taxon>
        <taxon>Rhizopodaceae</taxon>
        <taxon>Rhizopus</taxon>
    </lineage>
</organism>
<dbReference type="Proteomes" id="UP000009138">
    <property type="component" value="Unassembled WGS sequence"/>
</dbReference>
<dbReference type="InParanoid" id="I1BQZ1"/>
<accession>I1BQZ1</accession>
<dbReference type="AlphaFoldDB" id="I1BQZ1"/>
<sequence length="110" mass="12344">MCVKLGLIWDYVILLARISYNYNSKIYRLHCAFCLILDFLQEVIRGNKNRAPLDEAAGRVPNASNTTVDNDPMEVQAIISDVLIADSESSLLRGFRNLLNSPSNEEIDGK</sequence>
<protein>
    <submittedName>
        <fullName evidence="1">Uncharacterized protein</fullName>
    </submittedName>
</protein>
<gene>
    <name evidence="1" type="ORF">RO3G_03325</name>
</gene>
<dbReference type="VEuPathDB" id="FungiDB:RO3G_03325"/>
<name>I1BQZ1_RHIO9</name>
<proteinExistence type="predicted"/>
<evidence type="ECO:0000313" key="2">
    <source>
        <dbReference type="Proteomes" id="UP000009138"/>
    </source>
</evidence>
<dbReference type="GeneID" id="93610297"/>
<evidence type="ECO:0000313" key="1">
    <source>
        <dbReference type="EMBL" id="EIE78621.1"/>
    </source>
</evidence>
<dbReference type="EMBL" id="CH476733">
    <property type="protein sequence ID" value="EIE78621.1"/>
    <property type="molecule type" value="Genomic_DNA"/>
</dbReference>